<reference evidence="1 2" key="1">
    <citation type="submission" date="2020-02" db="EMBL/GenBank/DDBJ databases">
        <title>Genome sequence of strain AETb3-4.</title>
        <authorList>
            <person name="Gao J."/>
            <person name="Zhang X."/>
        </authorList>
    </citation>
    <scope>NUCLEOTIDE SEQUENCE [LARGE SCALE GENOMIC DNA]</scope>
    <source>
        <strain evidence="1 2">AETb3-4</strain>
    </source>
</reference>
<organism evidence="1 2">
    <name type="scientific">Arthrobacter wenxiniae</name>
    <dbReference type="NCBI Taxonomy" id="2713570"/>
    <lineage>
        <taxon>Bacteria</taxon>
        <taxon>Bacillati</taxon>
        <taxon>Actinomycetota</taxon>
        <taxon>Actinomycetes</taxon>
        <taxon>Micrococcales</taxon>
        <taxon>Micrococcaceae</taxon>
        <taxon>Arthrobacter</taxon>
    </lineage>
</organism>
<accession>A0A7Y7IJW8</accession>
<dbReference type="AlphaFoldDB" id="A0A7Y7IJW8"/>
<dbReference type="EMBL" id="JAAMFM010000033">
    <property type="protein sequence ID" value="NVM96495.1"/>
    <property type="molecule type" value="Genomic_DNA"/>
</dbReference>
<evidence type="ECO:0000313" key="2">
    <source>
        <dbReference type="Proteomes" id="UP000543556"/>
    </source>
</evidence>
<gene>
    <name evidence="1" type="ORF">G6034_16585</name>
</gene>
<evidence type="ECO:0000313" key="1">
    <source>
        <dbReference type="EMBL" id="NVM96495.1"/>
    </source>
</evidence>
<dbReference type="Proteomes" id="UP000543556">
    <property type="component" value="Unassembled WGS sequence"/>
</dbReference>
<proteinExistence type="predicted"/>
<keyword evidence="2" id="KW-1185">Reference proteome</keyword>
<protein>
    <submittedName>
        <fullName evidence="1">Uncharacterized protein</fullName>
    </submittedName>
</protein>
<comment type="caution">
    <text evidence="1">The sequence shown here is derived from an EMBL/GenBank/DDBJ whole genome shotgun (WGS) entry which is preliminary data.</text>
</comment>
<sequence>MGEPPLRGLHVRLGGPPVQAVGGAGLHRLDHGGAGATIGVRLTGYGADLAAVGGDADGDHVPFVLAGGAVLVADPADVVAAHGHHGLGLELKVSRVEH</sequence>
<name>A0A7Y7IJW8_9MICC</name>